<dbReference type="InterPro" id="IPR036188">
    <property type="entry name" value="FAD/NAD-bd_sf"/>
</dbReference>
<dbReference type="EMBL" id="PKMF04000301">
    <property type="protein sequence ID" value="KAK7838688.1"/>
    <property type="molecule type" value="Genomic_DNA"/>
</dbReference>
<feature type="non-terminal residue" evidence="3">
    <location>
        <position position="1"/>
    </location>
</feature>
<keyword evidence="1" id="KW-0560">Oxidoreductase</keyword>
<dbReference type="GO" id="GO:0004497">
    <property type="term" value="F:monooxygenase activity"/>
    <property type="evidence" value="ECO:0007669"/>
    <property type="project" value="UniProtKB-KW"/>
</dbReference>
<protein>
    <submittedName>
        <fullName evidence="3">Monooxygenase 3</fullName>
    </submittedName>
</protein>
<dbReference type="InterPro" id="IPR044560">
    <property type="entry name" value="MOase"/>
</dbReference>
<gene>
    <name evidence="3" type="primary">MO3_1</name>
    <name evidence="3" type="ORF">CFP56_019314</name>
</gene>
<dbReference type="PANTHER" id="PTHR45934">
    <property type="entry name" value="FAD/NAD(P)-BINDING OXIDOREDUCTASE FAMILY PROTEIN"/>
    <property type="match status" value="1"/>
</dbReference>
<keyword evidence="4" id="KW-1185">Reference proteome</keyword>
<reference evidence="3 4" key="1">
    <citation type="journal article" date="2018" name="Sci. Data">
        <title>The draft genome sequence of cork oak.</title>
        <authorList>
            <person name="Ramos A.M."/>
            <person name="Usie A."/>
            <person name="Barbosa P."/>
            <person name="Barros P.M."/>
            <person name="Capote T."/>
            <person name="Chaves I."/>
            <person name="Simoes F."/>
            <person name="Abreu I."/>
            <person name="Carrasquinho I."/>
            <person name="Faro C."/>
            <person name="Guimaraes J.B."/>
            <person name="Mendonca D."/>
            <person name="Nobrega F."/>
            <person name="Rodrigues L."/>
            <person name="Saibo N.J.M."/>
            <person name="Varela M.C."/>
            <person name="Egas C."/>
            <person name="Matos J."/>
            <person name="Miguel C.M."/>
            <person name="Oliveira M.M."/>
            <person name="Ricardo C.P."/>
            <person name="Goncalves S."/>
        </authorList>
    </citation>
    <scope>NUCLEOTIDE SEQUENCE [LARGE SCALE GENOMIC DNA]</scope>
    <source>
        <strain evidence="4">cv. HL8</strain>
    </source>
</reference>
<evidence type="ECO:0000313" key="3">
    <source>
        <dbReference type="EMBL" id="KAK7838688.1"/>
    </source>
</evidence>
<dbReference type="Proteomes" id="UP000237347">
    <property type="component" value="Unassembled WGS sequence"/>
</dbReference>
<dbReference type="Gene3D" id="3.50.50.60">
    <property type="entry name" value="FAD/NAD(P)-binding domain"/>
    <property type="match status" value="1"/>
</dbReference>
<comment type="caution">
    <text evidence="3">The sequence shown here is derived from an EMBL/GenBank/DDBJ whole genome shotgun (WGS) entry which is preliminary data.</text>
</comment>
<evidence type="ECO:0000256" key="2">
    <source>
        <dbReference type="ARBA" id="ARBA00023033"/>
    </source>
</evidence>
<name>A0AAW0KJ66_QUESU</name>
<keyword evidence="2 3" id="KW-0503">Monooxygenase</keyword>
<dbReference type="PANTHER" id="PTHR45934:SF1">
    <property type="entry name" value="OS04G0423100 PROTEIN"/>
    <property type="match status" value="1"/>
</dbReference>
<proteinExistence type="predicted"/>
<organism evidence="3 4">
    <name type="scientific">Quercus suber</name>
    <name type="common">Cork oak</name>
    <dbReference type="NCBI Taxonomy" id="58331"/>
    <lineage>
        <taxon>Eukaryota</taxon>
        <taxon>Viridiplantae</taxon>
        <taxon>Streptophyta</taxon>
        <taxon>Embryophyta</taxon>
        <taxon>Tracheophyta</taxon>
        <taxon>Spermatophyta</taxon>
        <taxon>Magnoliopsida</taxon>
        <taxon>eudicotyledons</taxon>
        <taxon>Gunneridae</taxon>
        <taxon>Pentapetalae</taxon>
        <taxon>rosids</taxon>
        <taxon>fabids</taxon>
        <taxon>Fagales</taxon>
        <taxon>Fagaceae</taxon>
        <taxon>Quercus</taxon>
    </lineage>
</organism>
<dbReference type="SUPFAM" id="SSF51905">
    <property type="entry name" value="FAD/NAD(P)-binding domain"/>
    <property type="match status" value="1"/>
</dbReference>
<sequence>CNKDGGRGYGHSRAVIAGLATAVALKRVGIRALVIEKSEGLRATGATLNQGSLGTSGAALRVVHRKALLEALAAELPMDTIRFSSKLASIRTKAQKGSSIALIQMEDGTTIRAKGPRPPQGATWLRPCGRQMACVAEVSRGVNLSTIFFFFFVS</sequence>
<evidence type="ECO:0000313" key="4">
    <source>
        <dbReference type="Proteomes" id="UP000237347"/>
    </source>
</evidence>
<evidence type="ECO:0000256" key="1">
    <source>
        <dbReference type="ARBA" id="ARBA00023002"/>
    </source>
</evidence>
<dbReference type="AlphaFoldDB" id="A0AAW0KJ66"/>
<accession>A0AAW0KJ66</accession>